<accession>A0ABQ9JI92</accession>
<keyword evidence="2" id="KW-1185">Reference proteome</keyword>
<proteinExistence type="predicted"/>
<organism evidence="1 2">
    <name type="scientific">Molorchus minor</name>
    <dbReference type="NCBI Taxonomy" id="1323400"/>
    <lineage>
        <taxon>Eukaryota</taxon>
        <taxon>Metazoa</taxon>
        <taxon>Ecdysozoa</taxon>
        <taxon>Arthropoda</taxon>
        <taxon>Hexapoda</taxon>
        <taxon>Insecta</taxon>
        <taxon>Pterygota</taxon>
        <taxon>Neoptera</taxon>
        <taxon>Endopterygota</taxon>
        <taxon>Coleoptera</taxon>
        <taxon>Polyphaga</taxon>
        <taxon>Cucujiformia</taxon>
        <taxon>Chrysomeloidea</taxon>
        <taxon>Cerambycidae</taxon>
        <taxon>Lamiinae</taxon>
        <taxon>Monochamini</taxon>
        <taxon>Molorchus</taxon>
    </lineage>
</organism>
<name>A0ABQ9JI92_9CUCU</name>
<sequence>MSAITGDKRASPNNCCEHYWLIRHINNQVMYEINTDDVTKIKDELGAYIPKCHIEDIFITRVHLQNKLRPGGFSWVLQNVTKVRPNDKIQKMKYTECNKMVKKIAFEKAISVEDNKEKYSR</sequence>
<gene>
    <name evidence="1" type="ORF">NQ317_003617</name>
</gene>
<protein>
    <submittedName>
        <fullName evidence="1">Uncharacterized protein</fullName>
    </submittedName>
</protein>
<reference evidence="1" key="1">
    <citation type="journal article" date="2023" name="Insect Mol. Biol.">
        <title>Genome sequencing provides insights into the evolution of gene families encoding plant cell wall-degrading enzymes in longhorned beetles.</title>
        <authorList>
            <person name="Shin N.R."/>
            <person name="Okamura Y."/>
            <person name="Kirsch R."/>
            <person name="Pauchet Y."/>
        </authorList>
    </citation>
    <scope>NUCLEOTIDE SEQUENCE</scope>
    <source>
        <strain evidence="1">MMC_N1</strain>
    </source>
</reference>
<dbReference type="Proteomes" id="UP001162164">
    <property type="component" value="Unassembled WGS sequence"/>
</dbReference>
<evidence type="ECO:0000313" key="2">
    <source>
        <dbReference type="Proteomes" id="UP001162164"/>
    </source>
</evidence>
<dbReference type="EMBL" id="JAPWTJ010000524">
    <property type="protein sequence ID" value="KAJ8977639.1"/>
    <property type="molecule type" value="Genomic_DNA"/>
</dbReference>
<evidence type="ECO:0000313" key="1">
    <source>
        <dbReference type="EMBL" id="KAJ8977639.1"/>
    </source>
</evidence>
<comment type="caution">
    <text evidence="1">The sequence shown here is derived from an EMBL/GenBank/DDBJ whole genome shotgun (WGS) entry which is preliminary data.</text>
</comment>